<keyword evidence="2" id="KW-1185">Reference proteome</keyword>
<organism evidence="1 2">
    <name type="scientific">Dreissena polymorpha</name>
    <name type="common">Zebra mussel</name>
    <name type="synonym">Mytilus polymorpha</name>
    <dbReference type="NCBI Taxonomy" id="45954"/>
    <lineage>
        <taxon>Eukaryota</taxon>
        <taxon>Metazoa</taxon>
        <taxon>Spiralia</taxon>
        <taxon>Lophotrochozoa</taxon>
        <taxon>Mollusca</taxon>
        <taxon>Bivalvia</taxon>
        <taxon>Autobranchia</taxon>
        <taxon>Heteroconchia</taxon>
        <taxon>Euheterodonta</taxon>
        <taxon>Imparidentia</taxon>
        <taxon>Neoheterodontei</taxon>
        <taxon>Myida</taxon>
        <taxon>Dreissenoidea</taxon>
        <taxon>Dreissenidae</taxon>
        <taxon>Dreissena</taxon>
    </lineage>
</organism>
<dbReference type="AlphaFoldDB" id="A0A9D4D860"/>
<gene>
    <name evidence="1" type="ORF">DPMN_046295</name>
</gene>
<accession>A0A9D4D860</accession>
<dbReference type="EMBL" id="JAIWYP010000011">
    <property type="protein sequence ID" value="KAH3739641.1"/>
    <property type="molecule type" value="Genomic_DNA"/>
</dbReference>
<name>A0A9D4D860_DREPO</name>
<protein>
    <submittedName>
        <fullName evidence="1">Uncharacterized protein</fullName>
    </submittedName>
</protein>
<reference evidence="1" key="2">
    <citation type="submission" date="2020-11" db="EMBL/GenBank/DDBJ databases">
        <authorList>
            <person name="McCartney M.A."/>
            <person name="Auch B."/>
            <person name="Kono T."/>
            <person name="Mallez S."/>
            <person name="Becker A."/>
            <person name="Gohl D.M."/>
            <person name="Silverstein K.A.T."/>
            <person name="Koren S."/>
            <person name="Bechman K.B."/>
            <person name="Herman A."/>
            <person name="Abrahante J.E."/>
            <person name="Garbe J."/>
        </authorList>
    </citation>
    <scope>NUCLEOTIDE SEQUENCE</scope>
    <source>
        <strain evidence="1">Duluth1</strain>
        <tissue evidence="1">Whole animal</tissue>
    </source>
</reference>
<sequence length="74" mass="8625">MTSLKYWVATMYKGGTSTASFRIEIAMETAVMIRLSRLYISSYINFQTYYRDYMSIAVSTLLFGLQNWTLTIQL</sequence>
<evidence type="ECO:0000313" key="2">
    <source>
        <dbReference type="Proteomes" id="UP000828390"/>
    </source>
</evidence>
<dbReference type="Proteomes" id="UP000828390">
    <property type="component" value="Unassembled WGS sequence"/>
</dbReference>
<proteinExistence type="predicted"/>
<evidence type="ECO:0000313" key="1">
    <source>
        <dbReference type="EMBL" id="KAH3739641.1"/>
    </source>
</evidence>
<reference evidence="1" key="1">
    <citation type="journal article" date="2019" name="bioRxiv">
        <title>The Genome of the Zebra Mussel, Dreissena polymorpha: A Resource for Invasive Species Research.</title>
        <authorList>
            <person name="McCartney M.A."/>
            <person name="Auch B."/>
            <person name="Kono T."/>
            <person name="Mallez S."/>
            <person name="Zhang Y."/>
            <person name="Obille A."/>
            <person name="Becker A."/>
            <person name="Abrahante J.E."/>
            <person name="Garbe J."/>
            <person name="Badalamenti J.P."/>
            <person name="Herman A."/>
            <person name="Mangelson H."/>
            <person name="Liachko I."/>
            <person name="Sullivan S."/>
            <person name="Sone E.D."/>
            <person name="Koren S."/>
            <person name="Silverstein K.A.T."/>
            <person name="Beckman K.B."/>
            <person name="Gohl D.M."/>
        </authorList>
    </citation>
    <scope>NUCLEOTIDE SEQUENCE</scope>
    <source>
        <strain evidence="1">Duluth1</strain>
        <tissue evidence="1">Whole animal</tissue>
    </source>
</reference>
<comment type="caution">
    <text evidence="1">The sequence shown here is derived from an EMBL/GenBank/DDBJ whole genome shotgun (WGS) entry which is preliminary data.</text>
</comment>